<dbReference type="PANTHER" id="PTHR34796">
    <property type="entry name" value="EXPRESSED PROTEIN"/>
    <property type="match status" value="1"/>
</dbReference>
<dbReference type="Pfam" id="PF03745">
    <property type="entry name" value="DUF309"/>
    <property type="match status" value="1"/>
</dbReference>
<accession>A0A395LY65</accession>
<dbReference type="PANTHER" id="PTHR34796:SF1">
    <property type="entry name" value="EXPRESSED PROTEIN"/>
    <property type="match status" value="1"/>
</dbReference>
<reference evidence="1 2" key="1">
    <citation type="journal article" date="2011" name="ISME J.">
        <title>Community ecology of hot spring cyanobacterial mats: predominant populations and their functional potential.</title>
        <authorList>
            <person name="Klatt C.G."/>
            <person name="Wood J.M."/>
            <person name="Rusch D.B."/>
            <person name="Bateson M.M."/>
            <person name="Hamamura N."/>
            <person name="Heidelberg J.F."/>
            <person name="Grossman A.R."/>
            <person name="Bhaya D."/>
            <person name="Cohan F.M."/>
            <person name="Kuhl M."/>
            <person name="Bryant D.A."/>
            <person name="Ward D.M."/>
        </authorList>
    </citation>
    <scope>NUCLEOTIDE SEQUENCE [LARGE SCALE GENOMIC DNA]</scope>
    <source>
        <strain evidence="1">OS</strain>
    </source>
</reference>
<name>A0A395LY65_9BACT</name>
<dbReference type="Gene3D" id="1.10.3450.10">
    <property type="entry name" value="TTHA0068-like"/>
    <property type="match status" value="1"/>
</dbReference>
<proteinExistence type="predicted"/>
<evidence type="ECO:0000313" key="1">
    <source>
        <dbReference type="EMBL" id="RFM23472.1"/>
    </source>
</evidence>
<comment type="caution">
    <text evidence="1">The sequence shown here is derived from an EMBL/GenBank/DDBJ whole genome shotgun (WGS) entry which is preliminary data.</text>
</comment>
<dbReference type="InterPro" id="IPR023203">
    <property type="entry name" value="TTHA0068_sf"/>
</dbReference>
<dbReference type="Proteomes" id="UP000266389">
    <property type="component" value="Unassembled WGS sequence"/>
</dbReference>
<dbReference type="AlphaFoldDB" id="A0A395LY65"/>
<organism evidence="1 2">
    <name type="scientific">Candidatus Thermochlorobacter aerophilus</name>
    <dbReference type="NCBI Taxonomy" id="1868324"/>
    <lineage>
        <taxon>Bacteria</taxon>
        <taxon>Pseudomonadati</taxon>
        <taxon>Chlorobiota</taxon>
        <taxon>Chlorobiia</taxon>
        <taxon>Chlorobiales</taxon>
        <taxon>Candidatus Thermochlorobacteriaceae</taxon>
        <taxon>Candidatus Thermochlorobacter</taxon>
    </lineage>
</organism>
<dbReference type="EMBL" id="PHFL01000065">
    <property type="protein sequence ID" value="RFM23472.1"/>
    <property type="molecule type" value="Genomic_DNA"/>
</dbReference>
<gene>
    <name evidence="1" type="ORF">D0433_11110</name>
</gene>
<dbReference type="SUPFAM" id="SSF140663">
    <property type="entry name" value="TTHA0068-like"/>
    <property type="match status" value="1"/>
</dbReference>
<dbReference type="InterPro" id="IPR005500">
    <property type="entry name" value="DUF309"/>
</dbReference>
<protein>
    <submittedName>
        <fullName evidence="1">DUF309 domain-containing protein</fullName>
    </submittedName>
</protein>
<sequence length="126" mass="14832">MSLDEHYAEFLKGIEQYNAAMFFECHDTWEEIWHEIYGSDKKFLHGLIQVAIALYHLTNRNPKGARSMFAKAFVKLEHYQPVYRGVAVTELMQHVQTHCMPIIEQMERGEAVTLTEQMLPKIYLQQ</sequence>
<evidence type="ECO:0000313" key="2">
    <source>
        <dbReference type="Proteomes" id="UP000266389"/>
    </source>
</evidence>